<dbReference type="FunFam" id="3.30.460.10:FF:000018">
    <property type="entry name" value="Mitochondrial assembly of ribosomal large subunit 1"/>
    <property type="match status" value="1"/>
</dbReference>
<dbReference type="PANTHER" id="PTHR21043:SF0">
    <property type="entry name" value="MITOCHONDRIAL ASSEMBLY OF RIBOSOMAL LARGE SUBUNIT PROTEIN 1"/>
    <property type="match status" value="1"/>
</dbReference>
<dbReference type="OrthoDB" id="21330at2759"/>
<dbReference type="NCBIfam" id="TIGR00090">
    <property type="entry name" value="rsfS_iojap_ybeB"/>
    <property type="match status" value="1"/>
</dbReference>
<protein>
    <submittedName>
        <fullName evidence="4">Ribosomal silencing factor RsfS</fullName>
    </submittedName>
</protein>
<dbReference type="Pfam" id="PF02410">
    <property type="entry name" value="RsfS"/>
    <property type="match status" value="1"/>
</dbReference>
<dbReference type="AlphaFoldDB" id="A0A5A7QTN9"/>
<dbReference type="GO" id="GO:0017148">
    <property type="term" value="P:negative regulation of translation"/>
    <property type="evidence" value="ECO:0007669"/>
    <property type="project" value="TreeGrafter"/>
</dbReference>
<proteinExistence type="inferred from homology"/>
<evidence type="ECO:0000256" key="3">
    <source>
        <dbReference type="ARBA" id="ARBA00023128"/>
    </source>
</evidence>
<dbReference type="Proteomes" id="UP000325081">
    <property type="component" value="Unassembled WGS sequence"/>
</dbReference>
<dbReference type="GO" id="GO:0043023">
    <property type="term" value="F:ribosomal large subunit binding"/>
    <property type="evidence" value="ECO:0007669"/>
    <property type="project" value="TreeGrafter"/>
</dbReference>
<dbReference type="GO" id="GO:0090071">
    <property type="term" value="P:negative regulation of ribosome biogenesis"/>
    <property type="evidence" value="ECO:0007669"/>
    <property type="project" value="TreeGrafter"/>
</dbReference>
<dbReference type="Gene3D" id="3.30.460.10">
    <property type="entry name" value="Beta Polymerase, domain 2"/>
    <property type="match status" value="1"/>
</dbReference>
<gene>
    <name evidence="4" type="ORF">STAS_24418</name>
</gene>
<name>A0A5A7QTN9_STRAF</name>
<keyword evidence="3" id="KW-0496">Mitochondrion</keyword>
<comment type="similarity">
    <text evidence="2">Belongs to the Iojap/RsfS family.</text>
</comment>
<reference evidence="5" key="1">
    <citation type="journal article" date="2019" name="Curr. Biol.">
        <title>Genome Sequence of Striga asiatica Provides Insight into the Evolution of Plant Parasitism.</title>
        <authorList>
            <person name="Yoshida S."/>
            <person name="Kim S."/>
            <person name="Wafula E.K."/>
            <person name="Tanskanen J."/>
            <person name="Kim Y.M."/>
            <person name="Honaas L."/>
            <person name="Yang Z."/>
            <person name="Spallek T."/>
            <person name="Conn C.E."/>
            <person name="Ichihashi Y."/>
            <person name="Cheong K."/>
            <person name="Cui S."/>
            <person name="Der J.P."/>
            <person name="Gundlach H."/>
            <person name="Jiao Y."/>
            <person name="Hori C."/>
            <person name="Ishida J.K."/>
            <person name="Kasahara H."/>
            <person name="Kiba T."/>
            <person name="Kim M.S."/>
            <person name="Koo N."/>
            <person name="Laohavisit A."/>
            <person name="Lee Y.H."/>
            <person name="Lumba S."/>
            <person name="McCourt P."/>
            <person name="Mortimer J.C."/>
            <person name="Mutuku J.M."/>
            <person name="Nomura T."/>
            <person name="Sasaki-Sekimoto Y."/>
            <person name="Seto Y."/>
            <person name="Wang Y."/>
            <person name="Wakatake T."/>
            <person name="Sakakibara H."/>
            <person name="Demura T."/>
            <person name="Yamaguchi S."/>
            <person name="Yoneyama K."/>
            <person name="Manabe R.I."/>
            <person name="Nelson D.C."/>
            <person name="Schulman A.H."/>
            <person name="Timko M.P."/>
            <person name="dePamphilis C.W."/>
            <person name="Choi D."/>
            <person name="Shirasu K."/>
        </authorList>
    </citation>
    <scope>NUCLEOTIDE SEQUENCE [LARGE SCALE GENOMIC DNA]</scope>
    <source>
        <strain evidence="5">cv. UVA1</strain>
    </source>
</reference>
<dbReference type="InterPro" id="IPR004394">
    <property type="entry name" value="Iojap/RsfS/C7orf30"/>
</dbReference>
<organism evidence="4 5">
    <name type="scientific">Striga asiatica</name>
    <name type="common">Asiatic witchweed</name>
    <name type="synonym">Buchnera asiatica</name>
    <dbReference type="NCBI Taxonomy" id="4170"/>
    <lineage>
        <taxon>Eukaryota</taxon>
        <taxon>Viridiplantae</taxon>
        <taxon>Streptophyta</taxon>
        <taxon>Embryophyta</taxon>
        <taxon>Tracheophyta</taxon>
        <taxon>Spermatophyta</taxon>
        <taxon>Magnoliopsida</taxon>
        <taxon>eudicotyledons</taxon>
        <taxon>Gunneridae</taxon>
        <taxon>Pentapetalae</taxon>
        <taxon>asterids</taxon>
        <taxon>lamiids</taxon>
        <taxon>Lamiales</taxon>
        <taxon>Orobanchaceae</taxon>
        <taxon>Buchnereae</taxon>
        <taxon>Striga</taxon>
    </lineage>
</organism>
<dbReference type="PANTHER" id="PTHR21043">
    <property type="entry name" value="IOJAP SUPERFAMILY ORTHOLOG"/>
    <property type="match status" value="1"/>
</dbReference>
<evidence type="ECO:0000256" key="2">
    <source>
        <dbReference type="ARBA" id="ARBA00010574"/>
    </source>
</evidence>
<comment type="subcellular location">
    <subcellularLocation>
        <location evidence="1">Mitochondrion</location>
    </subcellularLocation>
</comment>
<evidence type="ECO:0000256" key="1">
    <source>
        <dbReference type="ARBA" id="ARBA00004173"/>
    </source>
</evidence>
<dbReference type="EMBL" id="BKCP01007848">
    <property type="protein sequence ID" value="GER47321.1"/>
    <property type="molecule type" value="Genomic_DNA"/>
</dbReference>
<evidence type="ECO:0000313" key="5">
    <source>
        <dbReference type="Proteomes" id="UP000325081"/>
    </source>
</evidence>
<dbReference type="InterPro" id="IPR043519">
    <property type="entry name" value="NT_sf"/>
</dbReference>
<sequence length="237" mass="26405">MKFILRSRGAASLFYQQTLGNTDWRRAAFIGDIMLSAFRVRFLSSSSFTVTKQWKNLAPSSSSSSSSSTFTRWLSSFPLNSNGTENGIEKKKELLSLEEVQKVLNDIRADDVKVVPAPSGCEFTDYMVVATGRSPWHVRNICRALLYKAEQTVKQKQKGAKRMILPAVVGEGGGKWAVIDAGTLIVHAVDENARAYYNFEGLWSSGTPDIENTQDLENAFVKVRRKNNSKKPSQART</sequence>
<dbReference type="SUPFAM" id="SSF81301">
    <property type="entry name" value="Nucleotidyltransferase"/>
    <property type="match status" value="1"/>
</dbReference>
<keyword evidence="5" id="KW-1185">Reference proteome</keyword>
<evidence type="ECO:0000313" key="4">
    <source>
        <dbReference type="EMBL" id="GER47321.1"/>
    </source>
</evidence>
<dbReference type="GO" id="GO:0005739">
    <property type="term" value="C:mitochondrion"/>
    <property type="evidence" value="ECO:0007669"/>
    <property type="project" value="UniProtKB-SubCell"/>
</dbReference>
<accession>A0A5A7QTN9</accession>
<dbReference type="HAMAP" id="MF_01477">
    <property type="entry name" value="Iojap_RsfS"/>
    <property type="match status" value="1"/>
</dbReference>
<comment type="caution">
    <text evidence="4">The sequence shown here is derived from an EMBL/GenBank/DDBJ whole genome shotgun (WGS) entry which is preliminary data.</text>
</comment>